<dbReference type="AlphaFoldDB" id="A0AAD5W361"/>
<reference evidence="1" key="1">
    <citation type="submission" date="2022-07" db="EMBL/GenBank/DDBJ databases">
        <title>Genome Sequence of Leucocoprinus birnbaumii.</title>
        <authorList>
            <person name="Buettner E."/>
        </authorList>
    </citation>
    <scope>NUCLEOTIDE SEQUENCE</scope>
    <source>
        <strain evidence="1">VT141</strain>
    </source>
</reference>
<name>A0AAD5W361_9AGAR</name>
<keyword evidence="2" id="KW-1185">Reference proteome</keyword>
<dbReference type="Proteomes" id="UP001213000">
    <property type="component" value="Unassembled WGS sequence"/>
</dbReference>
<comment type="caution">
    <text evidence="1">The sequence shown here is derived from an EMBL/GenBank/DDBJ whole genome shotgun (WGS) entry which is preliminary data.</text>
</comment>
<gene>
    <name evidence="1" type="ORF">NP233_g1920</name>
</gene>
<evidence type="ECO:0000313" key="1">
    <source>
        <dbReference type="EMBL" id="KAJ3574228.1"/>
    </source>
</evidence>
<proteinExistence type="predicted"/>
<sequence length="511" mass="59018">MITLLDLPDDILLEIHANLPGTAIMACRQLWRTIYNRTPNVIRARLSESDKESRSLQQFELDIIRAEDLERKWRFAGSSKLSPRRQLTYTPASNRTVVLGRWLVCSVSLPVPDVTGTMMMSGIHWTDIATDERPNLDAPARWEFTLPGFLRENIYIDELAVDYNARLVYFFTWLKPSYFRPYGALDVVYFTIDEASHTVEKSTFQFSFLPLHHLLPYKGMPEFNYRFLGLVSTASEWDFDSSQEEIALDIIDLQTKTISSFILRTSLSRSRSYAFSERYIILSGRLASVGAQDVVEIFERPTGIDYDDLPSQSVLLYPTVIDNSLGWMRDCWFLSIPQPPAMSHYAAIGFNYDRDNYTTELCLLSYERPSEDWVVRMVGRRRIPGRVRELGDHQLIPSPVGSSYLLGLLQVQPSPTEWRKREGRTRGEREAALDHYSLWVDLSSLWYDAPQTERDDCFHLRGIDFSPEESDELFVFGFDPVGGVAFTGTNRRWIESQGIWDVVEKHVVFDF</sequence>
<accession>A0AAD5W361</accession>
<evidence type="ECO:0000313" key="2">
    <source>
        <dbReference type="Proteomes" id="UP001213000"/>
    </source>
</evidence>
<dbReference type="EMBL" id="JANIEX010000076">
    <property type="protein sequence ID" value="KAJ3574228.1"/>
    <property type="molecule type" value="Genomic_DNA"/>
</dbReference>
<protein>
    <recommendedName>
        <fullName evidence="3">F-box domain-containing protein</fullName>
    </recommendedName>
</protein>
<evidence type="ECO:0008006" key="3">
    <source>
        <dbReference type="Google" id="ProtNLM"/>
    </source>
</evidence>
<organism evidence="1 2">
    <name type="scientific">Leucocoprinus birnbaumii</name>
    <dbReference type="NCBI Taxonomy" id="56174"/>
    <lineage>
        <taxon>Eukaryota</taxon>
        <taxon>Fungi</taxon>
        <taxon>Dikarya</taxon>
        <taxon>Basidiomycota</taxon>
        <taxon>Agaricomycotina</taxon>
        <taxon>Agaricomycetes</taxon>
        <taxon>Agaricomycetidae</taxon>
        <taxon>Agaricales</taxon>
        <taxon>Agaricineae</taxon>
        <taxon>Agaricaceae</taxon>
        <taxon>Leucocoprinus</taxon>
    </lineage>
</organism>